<dbReference type="GO" id="GO:0008409">
    <property type="term" value="F:5'-3' exonuclease activity"/>
    <property type="evidence" value="ECO:0007669"/>
    <property type="project" value="InterPro"/>
</dbReference>
<feature type="domain" description="RecJ OB" evidence="9">
    <location>
        <begin position="454"/>
        <end position="560"/>
    </location>
</feature>
<keyword evidence="3" id="KW-0540">Nuclease</keyword>
<dbReference type="InterPro" id="IPR018779">
    <property type="entry name" value="RecJ_C"/>
</dbReference>
<comment type="similarity">
    <text evidence="1">Belongs to the RecJ family.</text>
</comment>
<dbReference type="NCBIfam" id="TIGR00644">
    <property type="entry name" value="recJ"/>
    <property type="match status" value="1"/>
</dbReference>
<evidence type="ECO:0000259" key="6">
    <source>
        <dbReference type="Pfam" id="PF01368"/>
    </source>
</evidence>
<dbReference type="Gene3D" id="3.90.1640.30">
    <property type="match status" value="1"/>
</dbReference>
<accession>A0A6I4W441</accession>
<keyword evidence="5 10" id="KW-0269">Exonuclease</keyword>
<dbReference type="GO" id="GO:0003676">
    <property type="term" value="F:nucleic acid binding"/>
    <property type="evidence" value="ECO:0007669"/>
    <property type="project" value="InterPro"/>
</dbReference>
<dbReference type="Pfam" id="PF10141">
    <property type="entry name" value="ssDNA-exonuc_C"/>
    <property type="match status" value="1"/>
</dbReference>
<gene>
    <name evidence="10" type="primary">recJ</name>
    <name evidence="10" type="ORF">GSM42_15375</name>
</gene>
<dbReference type="Proteomes" id="UP000430692">
    <property type="component" value="Unassembled WGS sequence"/>
</dbReference>
<dbReference type="SUPFAM" id="SSF64182">
    <property type="entry name" value="DHH phosphoesterases"/>
    <property type="match status" value="1"/>
</dbReference>
<evidence type="ECO:0000313" key="10">
    <source>
        <dbReference type="EMBL" id="MXQ55072.1"/>
    </source>
</evidence>
<dbReference type="PANTHER" id="PTHR30255:SF2">
    <property type="entry name" value="SINGLE-STRANDED-DNA-SPECIFIC EXONUCLEASE RECJ"/>
    <property type="match status" value="1"/>
</dbReference>
<dbReference type="PANTHER" id="PTHR30255">
    <property type="entry name" value="SINGLE-STRANDED-DNA-SPECIFIC EXONUCLEASE RECJ"/>
    <property type="match status" value="1"/>
</dbReference>
<evidence type="ECO:0000259" key="9">
    <source>
        <dbReference type="Pfam" id="PF17768"/>
    </source>
</evidence>
<comment type="caution">
    <text evidence="10">The sequence shown here is derived from an EMBL/GenBank/DDBJ whole genome shotgun (WGS) entry which is preliminary data.</text>
</comment>
<dbReference type="EMBL" id="WUUL01000011">
    <property type="protein sequence ID" value="MXQ55072.1"/>
    <property type="molecule type" value="Genomic_DNA"/>
</dbReference>
<evidence type="ECO:0000313" key="11">
    <source>
        <dbReference type="Proteomes" id="UP000430692"/>
    </source>
</evidence>
<dbReference type="InterPro" id="IPR038763">
    <property type="entry name" value="DHH_sf"/>
</dbReference>
<dbReference type="Pfam" id="PF17768">
    <property type="entry name" value="RecJ_OB"/>
    <property type="match status" value="1"/>
</dbReference>
<keyword evidence="11" id="KW-1185">Reference proteome</keyword>
<dbReference type="InterPro" id="IPR041122">
    <property type="entry name" value="RecJ_OB"/>
</dbReference>
<feature type="domain" description="DDH" evidence="6">
    <location>
        <begin position="82"/>
        <end position="226"/>
    </location>
</feature>
<dbReference type="InterPro" id="IPR004610">
    <property type="entry name" value="RecJ"/>
</dbReference>
<dbReference type="InterPro" id="IPR003156">
    <property type="entry name" value="DHHA1_dom"/>
</dbReference>
<dbReference type="InterPro" id="IPR051673">
    <property type="entry name" value="SSDNA_exonuclease_RecJ"/>
</dbReference>
<name>A0A6I4W441_9BACL</name>
<sequence length="769" mass="85661">MLHPKSRWEFVSVTEEEIRKLAGELSIHPLVARILIGRGLREKEEVSRFLHPSLDDLHDPFLLHDMSKAVERIHLAIQNKEQILIYGDYDVDGVSSTSLMLHVLRQLGASVDYYIPDRFREGYGLHQAAIQSAKDTGIDLMVTVDTGISAVEQASFAKSIGLDLIITDHHEPSAILPEALAVINPKKPMCSYPDKRLAGVGVAAKLATALLGEIPLPWFDLVALGTIADLVPLVGENRIFATYGLACMNQRKNVGLTELMAVAGIEKKVNAGHVGFSIGPRINAIGRLASAKNAVELLITDDKASAKLLAAELNEKNIERQALVDTATTEAIAQVEANVDQHRKVIVVYQEDWNLGVVGIVASRLVETFYRPTIVLGRDEKTGLMKGSARSIRGFHLHKALTEVGSLLTTYGGHEMAAGMALPLDNLSAFRQKLTMLADEWLSSEDYIKQTIIEEKIALSEANTTLMDSLDQLAPYGMGNPVPLFQIEEAETIKVDWMGGQSNHLKLHLQDTSGHKIEAIRFRCSELADQVTVGAPTQIVGELQVNEWNGRRKIQVLIRDLAISQLQIFDWRTNRKLDRVAELAGKPVLCICSDKKRYTNLEDGQLFTWDEAIPSDLPFAHLALLDAPPSLAKLKEILHHLEGIERIYVCFGDEDITYQLPVVPNREKFKLLYQTLWTKRSAKLPLQASMEALSRRLGLSKKAIRFLMDVFQELQFVQIEKDQMEVIANPAKRDLSESKIYQQGINQSEVLQTLIYSSYRELSKTIKGA</sequence>
<evidence type="ECO:0000256" key="3">
    <source>
        <dbReference type="ARBA" id="ARBA00022722"/>
    </source>
</evidence>
<dbReference type="GO" id="GO:0006281">
    <property type="term" value="P:DNA repair"/>
    <property type="evidence" value="ECO:0007669"/>
    <property type="project" value="InterPro"/>
</dbReference>
<evidence type="ECO:0000259" key="7">
    <source>
        <dbReference type="Pfam" id="PF02272"/>
    </source>
</evidence>
<evidence type="ECO:0000256" key="2">
    <source>
        <dbReference type="ARBA" id="ARBA00019841"/>
    </source>
</evidence>
<evidence type="ECO:0000256" key="1">
    <source>
        <dbReference type="ARBA" id="ARBA00005915"/>
    </source>
</evidence>
<dbReference type="Gene3D" id="3.10.310.30">
    <property type="match status" value="1"/>
</dbReference>
<dbReference type="GO" id="GO:0006310">
    <property type="term" value="P:DNA recombination"/>
    <property type="evidence" value="ECO:0007669"/>
    <property type="project" value="InterPro"/>
</dbReference>
<dbReference type="Pfam" id="PF02272">
    <property type="entry name" value="DHHA1"/>
    <property type="match status" value="1"/>
</dbReference>
<protein>
    <recommendedName>
        <fullName evidence="2">Single-stranded-DNA-specific exonuclease RecJ</fullName>
    </recommendedName>
</protein>
<proteinExistence type="inferred from homology"/>
<evidence type="ECO:0000256" key="4">
    <source>
        <dbReference type="ARBA" id="ARBA00022801"/>
    </source>
</evidence>
<evidence type="ECO:0000259" key="8">
    <source>
        <dbReference type="Pfam" id="PF10141"/>
    </source>
</evidence>
<organism evidence="10 11">
    <name type="scientific">Shimazuella alba</name>
    <dbReference type="NCBI Taxonomy" id="2690964"/>
    <lineage>
        <taxon>Bacteria</taxon>
        <taxon>Bacillati</taxon>
        <taxon>Bacillota</taxon>
        <taxon>Bacilli</taxon>
        <taxon>Bacillales</taxon>
        <taxon>Thermoactinomycetaceae</taxon>
        <taxon>Shimazuella</taxon>
    </lineage>
</organism>
<dbReference type="Pfam" id="PF01368">
    <property type="entry name" value="DHH"/>
    <property type="match status" value="1"/>
</dbReference>
<keyword evidence="4" id="KW-0378">Hydrolase</keyword>
<evidence type="ECO:0000256" key="5">
    <source>
        <dbReference type="ARBA" id="ARBA00022839"/>
    </source>
</evidence>
<dbReference type="RefSeq" id="WP_160802419.1">
    <property type="nucleotide sequence ID" value="NZ_WUUL01000011.1"/>
</dbReference>
<dbReference type="InterPro" id="IPR001667">
    <property type="entry name" value="DDH_dom"/>
</dbReference>
<dbReference type="AlphaFoldDB" id="A0A6I4W441"/>
<feature type="domain" description="Single-stranded-DNA-specific exonuclease RecJ C-terminal" evidence="8">
    <location>
        <begin position="567"/>
        <end position="764"/>
    </location>
</feature>
<feature type="domain" description="DHHA1" evidence="7">
    <location>
        <begin position="344"/>
        <end position="436"/>
    </location>
</feature>
<reference evidence="10 11" key="1">
    <citation type="submission" date="2019-12" db="EMBL/GenBank/DDBJ databases">
        <title>Whole-genome analyses of novel actinobacteria.</title>
        <authorList>
            <person name="Sahin N."/>
            <person name="Saygin H."/>
        </authorList>
    </citation>
    <scope>NUCLEOTIDE SEQUENCE [LARGE SCALE GENOMIC DNA]</scope>
    <source>
        <strain evidence="10 11">KC615</strain>
    </source>
</reference>